<evidence type="ECO:0000256" key="2">
    <source>
        <dbReference type="ARBA" id="ARBA00015736"/>
    </source>
</evidence>
<dbReference type="EMBL" id="MRZV01001467">
    <property type="protein sequence ID" value="PIK37695.1"/>
    <property type="molecule type" value="Genomic_DNA"/>
</dbReference>
<protein>
    <recommendedName>
        <fullName evidence="2">Dymeclin</fullName>
    </recommendedName>
</protein>
<dbReference type="Pfam" id="PF09742">
    <property type="entry name" value="Dymeclin"/>
    <property type="match status" value="2"/>
</dbReference>
<keyword evidence="4" id="KW-0449">Lipoprotein</keyword>
<evidence type="ECO:0000256" key="4">
    <source>
        <dbReference type="ARBA" id="ARBA00023288"/>
    </source>
</evidence>
<name>A0A2G8JPS5_STIJA</name>
<evidence type="ECO:0000256" key="1">
    <source>
        <dbReference type="ARBA" id="ARBA00010603"/>
    </source>
</evidence>
<keyword evidence="6" id="KW-1185">Reference proteome</keyword>
<dbReference type="PANTHER" id="PTHR12895:SF9">
    <property type="entry name" value="DYMECLIN"/>
    <property type="match status" value="1"/>
</dbReference>
<dbReference type="OrthoDB" id="10253409at2759"/>
<proteinExistence type="inferred from homology"/>
<evidence type="ECO:0000313" key="5">
    <source>
        <dbReference type="EMBL" id="PIK37695.1"/>
    </source>
</evidence>
<keyword evidence="3" id="KW-0519">Myristate</keyword>
<comment type="similarity">
    <text evidence="1">Belongs to the dymeclin family.</text>
</comment>
<evidence type="ECO:0000313" key="6">
    <source>
        <dbReference type="Proteomes" id="UP000230750"/>
    </source>
</evidence>
<gene>
    <name evidence="5" type="ORF">BSL78_25465</name>
</gene>
<dbReference type="GO" id="GO:0007030">
    <property type="term" value="P:Golgi organization"/>
    <property type="evidence" value="ECO:0007669"/>
    <property type="project" value="TreeGrafter"/>
</dbReference>
<dbReference type="InterPro" id="IPR019142">
    <property type="entry name" value="Dymeclin"/>
</dbReference>
<organism evidence="5 6">
    <name type="scientific">Stichopus japonicus</name>
    <name type="common">Sea cucumber</name>
    <dbReference type="NCBI Taxonomy" id="307972"/>
    <lineage>
        <taxon>Eukaryota</taxon>
        <taxon>Metazoa</taxon>
        <taxon>Echinodermata</taxon>
        <taxon>Eleutherozoa</taxon>
        <taxon>Echinozoa</taxon>
        <taxon>Holothuroidea</taxon>
        <taxon>Aspidochirotacea</taxon>
        <taxon>Aspidochirotida</taxon>
        <taxon>Stichopodidae</taxon>
        <taxon>Apostichopus</taxon>
    </lineage>
</organism>
<dbReference type="AlphaFoldDB" id="A0A2G8JPS5"/>
<sequence length="521" mass="59118">MGVNSSSLAELNANEYLLQLVGKESIPRTDEFWKKLLSYSFDIPHTTSDARLLEEATVELCKSFAAQNLLTGNFCTLVEIFLERVIALKTYVKTEKNFTYIIHLEAINTLLILLSQQLYIPRIHNKSILLQYFMKGTCSEDAHILIKMLLDNFIKHEECPPELLGKPEESVGLLYGLGAAVAAGLWAVLTLGYGARGDAEGIKEDTAILANQSLLLVLVLTHHFTQEKGLRNPYRKALSTFANSQDGGLPSHMTGQPPPPFKINFTNLYEAFCNHLSDDQSTLLLYSLLHQNINFRTFILARTNIDLLIIPLLRILYDAQEKNSHHIYMALIVLLILSEDDTFNKCVHELMLKHVTWYTERAISEITLGGLIVLVVIRTIQFNMTRMRDKYLHTNCLAALANMSSQFHSLHPYVSQRIVSLFELLIKKHDKIVAQLRPIAAAQREGSLTQDQELEQQDLLSDLAVLEEVVRMVLEIINSCLSNTLAHNPHFVYTLLYKQELFAGFKTHPKFQDIIQNIDTV</sequence>
<dbReference type="Proteomes" id="UP000230750">
    <property type="component" value="Unassembled WGS sequence"/>
</dbReference>
<evidence type="ECO:0000256" key="3">
    <source>
        <dbReference type="ARBA" id="ARBA00022707"/>
    </source>
</evidence>
<dbReference type="STRING" id="307972.A0A2G8JPS5"/>
<dbReference type="GO" id="GO:0005794">
    <property type="term" value="C:Golgi apparatus"/>
    <property type="evidence" value="ECO:0007669"/>
    <property type="project" value="TreeGrafter"/>
</dbReference>
<dbReference type="PANTHER" id="PTHR12895">
    <property type="entry name" value="DYMECLIN"/>
    <property type="match status" value="1"/>
</dbReference>
<comment type="caution">
    <text evidence="5">The sequence shown here is derived from an EMBL/GenBank/DDBJ whole genome shotgun (WGS) entry which is preliminary data.</text>
</comment>
<reference evidence="5 6" key="1">
    <citation type="journal article" date="2017" name="PLoS Biol.">
        <title>The sea cucumber genome provides insights into morphological evolution and visceral regeneration.</title>
        <authorList>
            <person name="Zhang X."/>
            <person name="Sun L."/>
            <person name="Yuan J."/>
            <person name="Sun Y."/>
            <person name="Gao Y."/>
            <person name="Zhang L."/>
            <person name="Li S."/>
            <person name="Dai H."/>
            <person name="Hamel J.F."/>
            <person name="Liu C."/>
            <person name="Yu Y."/>
            <person name="Liu S."/>
            <person name="Lin W."/>
            <person name="Guo K."/>
            <person name="Jin S."/>
            <person name="Xu P."/>
            <person name="Storey K.B."/>
            <person name="Huan P."/>
            <person name="Zhang T."/>
            <person name="Zhou Y."/>
            <person name="Zhang J."/>
            <person name="Lin C."/>
            <person name="Li X."/>
            <person name="Xing L."/>
            <person name="Huo D."/>
            <person name="Sun M."/>
            <person name="Wang L."/>
            <person name="Mercier A."/>
            <person name="Li F."/>
            <person name="Yang H."/>
            <person name="Xiang J."/>
        </authorList>
    </citation>
    <scope>NUCLEOTIDE SEQUENCE [LARGE SCALE GENOMIC DNA]</scope>
    <source>
        <strain evidence="5">Shaxun</strain>
        <tissue evidence="5">Muscle</tissue>
    </source>
</reference>
<accession>A0A2G8JPS5</accession>